<accession>A0A4V5LYT8</accession>
<organism evidence="1 2">
    <name type="scientific">Sphingobacterium alkalisoli</name>
    <dbReference type="NCBI Taxonomy" id="1874115"/>
    <lineage>
        <taxon>Bacteria</taxon>
        <taxon>Pseudomonadati</taxon>
        <taxon>Bacteroidota</taxon>
        <taxon>Sphingobacteriia</taxon>
        <taxon>Sphingobacteriales</taxon>
        <taxon>Sphingobacteriaceae</taxon>
        <taxon>Sphingobacterium</taxon>
    </lineage>
</organism>
<evidence type="ECO:0000313" key="2">
    <source>
        <dbReference type="Proteomes" id="UP000309872"/>
    </source>
</evidence>
<reference evidence="1 2" key="1">
    <citation type="submission" date="2019-04" db="EMBL/GenBank/DDBJ databases">
        <title>Sphingobacterium olei sp. nov., isolated from oil-contaminated soil.</title>
        <authorList>
            <person name="Liu B."/>
        </authorList>
    </citation>
    <scope>NUCLEOTIDE SEQUENCE [LARGE SCALE GENOMIC DNA]</scope>
    <source>
        <strain evidence="1 2">Y3L14</strain>
    </source>
</reference>
<dbReference type="InterPro" id="IPR011042">
    <property type="entry name" value="6-blade_b-propeller_TolB-like"/>
</dbReference>
<dbReference type="Gene3D" id="2.120.10.30">
    <property type="entry name" value="TolB, C-terminal domain"/>
    <property type="match status" value="1"/>
</dbReference>
<name>A0A4V5LYT8_9SPHI</name>
<dbReference type="EMBL" id="SUKA01000001">
    <property type="protein sequence ID" value="TJY67829.1"/>
    <property type="molecule type" value="Genomic_DNA"/>
</dbReference>
<keyword evidence="2" id="KW-1185">Reference proteome</keyword>
<dbReference type="OrthoDB" id="9799230at2"/>
<dbReference type="Proteomes" id="UP000309872">
    <property type="component" value="Unassembled WGS sequence"/>
</dbReference>
<protein>
    <recommendedName>
        <fullName evidence="3">SMP-30/Gluconolactonase/LRE-like region domain-containing protein</fullName>
    </recommendedName>
</protein>
<evidence type="ECO:0008006" key="3">
    <source>
        <dbReference type="Google" id="ProtNLM"/>
    </source>
</evidence>
<sequence length="322" mass="34332">MKFSLTWVWIVALGIALGCKKEGNGPHVAQCALPDYKAVSQGDFGRPCGIAVSKSGMVAVNAYNGFGEYGGAYGILGKTRVWRNYSDFLTKAAPVAEWDNRGAEALAFDSDDNLYVAETEQVAGIAVYRKQVFTISGRPDVVTYHYVKTIQGGFVNPRGLAFDSQDRLYIANDGVGNIIRMNSPLTSDVKQPIASGFGNVKGLAIYQDTLYTTTFGEDVVMKHTLNGDGSYGTILGIARGIANPVDIAVTDGVLVISSPVSGIVTLLNPQGFNGPSVSYNDCVKEIAVGRNLFGLAFVPTPSNGVGLLAAHLDQNKVIFYQP</sequence>
<dbReference type="RefSeq" id="WP_136818696.1">
    <property type="nucleotide sequence ID" value="NZ_BMJX01000001.1"/>
</dbReference>
<proteinExistence type="predicted"/>
<dbReference type="SUPFAM" id="SSF63829">
    <property type="entry name" value="Calcium-dependent phosphotriesterase"/>
    <property type="match status" value="1"/>
</dbReference>
<evidence type="ECO:0000313" key="1">
    <source>
        <dbReference type="EMBL" id="TJY67829.1"/>
    </source>
</evidence>
<comment type="caution">
    <text evidence="1">The sequence shown here is derived from an EMBL/GenBank/DDBJ whole genome shotgun (WGS) entry which is preliminary data.</text>
</comment>
<dbReference type="PROSITE" id="PS51257">
    <property type="entry name" value="PROKAR_LIPOPROTEIN"/>
    <property type="match status" value="1"/>
</dbReference>
<gene>
    <name evidence="1" type="ORF">FAZ19_00770</name>
</gene>
<dbReference type="AlphaFoldDB" id="A0A4V5LYT8"/>